<keyword evidence="3" id="KW-1185">Reference proteome</keyword>
<evidence type="ECO:0000256" key="1">
    <source>
        <dbReference type="SAM" id="MobiDB-lite"/>
    </source>
</evidence>
<dbReference type="GeneID" id="136822345"/>
<name>A0A7M5V7M0_9CNID</name>
<dbReference type="EnsemblMetazoa" id="CLYHEMT005044.1">
    <property type="protein sequence ID" value="CLYHEMP005044.1"/>
    <property type="gene ID" value="CLYHEMG005044"/>
</dbReference>
<dbReference type="Proteomes" id="UP000594262">
    <property type="component" value="Unplaced"/>
</dbReference>
<reference evidence="2" key="1">
    <citation type="submission" date="2021-01" db="UniProtKB">
        <authorList>
            <consortium name="EnsemblMetazoa"/>
        </authorList>
    </citation>
    <scope>IDENTIFICATION</scope>
</reference>
<evidence type="ECO:0000313" key="2">
    <source>
        <dbReference type="EnsemblMetazoa" id="CLYHEMP005044.1"/>
    </source>
</evidence>
<feature type="region of interest" description="Disordered" evidence="1">
    <location>
        <begin position="1"/>
        <end position="24"/>
    </location>
</feature>
<protein>
    <submittedName>
        <fullName evidence="2">Uncharacterized protein</fullName>
    </submittedName>
</protein>
<dbReference type="AlphaFoldDB" id="A0A7M5V7M0"/>
<organism evidence="2 3">
    <name type="scientific">Clytia hemisphaerica</name>
    <dbReference type="NCBI Taxonomy" id="252671"/>
    <lineage>
        <taxon>Eukaryota</taxon>
        <taxon>Metazoa</taxon>
        <taxon>Cnidaria</taxon>
        <taxon>Hydrozoa</taxon>
        <taxon>Hydroidolina</taxon>
        <taxon>Leptothecata</taxon>
        <taxon>Obeliida</taxon>
        <taxon>Clytiidae</taxon>
        <taxon>Clytia</taxon>
    </lineage>
</organism>
<dbReference type="RefSeq" id="XP_066934686.1">
    <property type="nucleotide sequence ID" value="XM_067078585.1"/>
</dbReference>
<dbReference type="RefSeq" id="XP_066934685.1">
    <property type="nucleotide sequence ID" value="XM_067078584.1"/>
</dbReference>
<accession>A0A7M5V7M0</accession>
<proteinExistence type="predicted"/>
<sequence length="323" mass="37990">MDQHNAAGIREDENHRVVVGEEKSQQNLKEELESLKKDREIEKLKFEAVIEKLKLQNEKLENKVEIGNLKSENTLLKAEKQFGIDLKTISDGKQKVEEELRNIKEENTILKEAKSNLQKELDVLEEKNKSLLTEKTDFQELYETCKHEKEEANKQIKVLEDQVEGLKETNQRLRDIKGFQKNFADLSLTKRTPKVEKYDFKRMPYGESVLAGVHMIFEKTKCKHYDSWYKNLYQRVCTNAGFFKDILFLTNSEHSDTLHIKIDKREQRWEAENLKCVKLLHSSDNTKCKDLEYLGGKEWFVSGLTNFHISNYYITFVMKDSGE</sequence>
<evidence type="ECO:0000313" key="3">
    <source>
        <dbReference type="Proteomes" id="UP000594262"/>
    </source>
</evidence>